<accession>A0AAW0UNC8</accession>
<reference evidence="1 2" key="1">
    <citation type="submission" date="2023-03" db="EMBL/GenBank/DDBJ databases">
        <title>High-quality genome of Scylla paramamosain provides insights in environmental adaptation.</title>
        <authorList>
            <person name="Zhang L."/>
        </authorList>
    </citation>
    <scope>NUCLEOTIDE SEQUENCE [LARGE SCALE GENOMIC DNA]</scope>
    <source>
        <strain evidence="1">LZ_2023a</strain>
        <tissue evidence="1">Muscle</tissue>
    </source>
</reference>
<sequence length="248" mass="27506">MEFFRHLHLTRKSFDDTLDLIHKAYGEKLSGTSLYLGPRKSLYLTLWYLGTQSTYREISEMFGVSQTTVFECVQRLIDVLCEAGKDVFLWPTPQIPEIEQEFQQMGGIPGGGAVLGSGGVVVSSGDVAVSGDDVAVSVVLWQAVVVLWQALIVLWQAVVMWQSGVVLYQLLWCCGSQYGVVADSSSVVAGSGGDVAVTVMPVSHYAASPLRQNRMRHRRIACILSHIKLVSHYAASPLRQNRMRRRTW</sequence>
<keyword evidence="2" id="KW-1185">Reference proteome</keyword>
<dbReference type="EMBL" id="JARAKH010000009">
    <property type="protein sequence ID" value="KAK8400976.1"/>
    <property type="molecule type" value="Genomic_DNA"/>
</dbReference>
<evidence type="ECO:0008006" key="3">
    <source>
        <dbReference type="Google" id="ProtNLM"/>
    </source>
</evidence>
<gene>
    <name evidence="1" type="ORF">O3P69_002634</name>
</gene>
<protein>
    <recommendedName>
        <fullName evidence="3">Transposase Helix-turn-helix domain-containing protein</fullName>
    </recommendedName>
</protein>
<comment type="caution">
    <text evidence="1">The sequence shown here is derived from an EMBL/GenBank/DDBJ whole genome shotgun (WGS) entry which is preliminary data.</text>
</comment>
<evidence type="ECO:0000313" key="2">
    <source>
        <dbReference type="Proteomes" id="UP001487740"/>
    </source>
</evidence>
<proteinExistence type="predicted"/>
<evidence type="ECO:0000313" key="1">
    <source>
        <dbReference type="EMBL" id="KAK8400976.1"/>
    </source>
</evidence>
<dbReference type="AlphaFoldDB" id="A0AAW0UNC8"/>
<organism evidence="1 2">
    <name type="scientific">Scylla paramamosain</name>
    <name type="common">Mud crab</name>
    <dbReference type="NCBI Taxonomy" id="85552"/>
    <lineage>
        <taxon>Eukaryota</taxon>
        <taxon>Metazoa</taxon>
        <taxon>Ecdysozoa</taxon>
        <taxon>Arthropoda</taxon>
        <taxon>Crustacea</taxon>
        <taxon>Multicrustacea</taxon>
        <taxon>Malacostraca</taxon>
        <taxon>Eumalacostraca</taxon>
        <taxon>Eucarida</taxon>
        <taxon>Decapoda</taxon>
        <taxon>Pleocyemata</taxon>
        <taxon>Brachyura</taxon>
        <taxon>Eubrachyura</taxon>
        <taxon>Portunoidea</taxon>
        <taxon>Portunidae</taxon>
        <taxon>Portuninae</taxon>
        <taxon>Scylla</taxon>
    </lineage>
</organism>
<name>A0AAW0UNC8_SCYPA</name>
<dbReference type="Proteomes" id="UP001487740">
    <property type="component" value="Unassembled WGS sequence"/>
</dbReference>